<gene>
    <name evidence="3" type="ORF">DUI87_09580</name>
</gene>
<evidence type="ECO:0000256" key="2">
    <source>
        <dbReference type="SAM" id="SignalP"/>
    </source>
</evidence>
<organism evidence="3 4">
    <name type="scientific">Hirundo rustica rustica</name>
    <dbReference type="NCBI Taxonomy" id="333673"/>
    <lineage>
        <taxon>Eukaryota</taxon>
        <taxon>Metazoa</taxon>
        <taxon>Chordata</taxon>
        <taxon>Craniata</taxon>
        <taxon>Vertebrata</taxon>
        <taxon>Euteleostomi</taxon>
        <taxon>Archelosauria</taxon>
        <taxon>Archosauria</taxon>
        <taxon>Dinosauria</taxon>
        <taxon>Saurischia</taxon>
        <taxon>Theropoda</taxon>
        <taxon>Coelurosauria</taxon>
        <taxon>Aves</taxon>
        <taxon>Neognathae</taxon>
        <taxon>Neoaves</taxon>
        <taxon>Telluraves</taxon>
        <taxon>Australaves</taxon>
        <taxon>Passeriformes</taxon>
        <taxon>Sylvioidea</taxon>
        <taxon>Hirundinidae</taxon>
        <taxon>Hirundo</taxon>
    </lineage>
</organism>
<keyword evidence="4" id="KW-1185">Reference proteome</keyword>
<feature type="chain" id="PRO_5018195489" description="Mab-21-like HhH/H2TH-like domain-containing protein" evidence="2">
    <location>
        <begin position="22"/>
        <end position="329"/>
    </location>
</feature>
<proteinExistence type="predicted"/>
<evidence type="ECO:0000313" key="4">
    <source>
        <dbReference type="Proteomes" id="UP000269221"/>
    </source>
</evidence>
<dbReference type="AlphaFoldDB" id="A0A3M0KSX7"/>
<keyword evidence="2" id="KW-0732">Signal</keyword>
<dbReference type="Proteomes" id="UP000269221">
    <property type="component" value="Unassembled WGS sequence"/>
</dbReference>
<reference evidence="3 4" key="1">
    <citation type="submission" date="2018-07" db="EMBL/GenBank/DDBJ databases">
        <title>A high quality draft genome assembly of the barn swallow (H. rustica rustica).</title>
        <authorList>
            <person name="Formenti G."/>
            <person name="Chiara M."/>
            <person name="Poveda L."/>
            <person name="Francoijs K.-J."/>
            <person name="Bonisoli-Alquati A."/>
            <person name="Canova L."/>
            <person name="Gianfranceschi L."/>
            <person name="Horner D.S."/>
            <person name="Saino N."/>
        </authorList>
    </citation>
    <scope>NUCLEOTIDE SEQUENCE [LARGE SCALE GENOMIC DNA]</scope>
    <source>
        <strain evidence="3">Chelidonia</strain>
        <tissue evidence="3">Blood</tissue>
    </source>
</reference>
<dbReference type="OrthoDB" id="9390510at2759"/>
<protein>
    <recommendedName>
        <fullName evidence="5">Mab-21-like HhH/H2TH-like domain-containing protein</fullName>
    </recommendedName>
</protein>
<feature type="signal peptide" evidence="2">
    <location>
        <begin position="1"/>
        <end position="21"/>
    </location>
</feature>
<evidence type="ECO:0000256" key="1">
    <source>
        <dbReference type="SAM" id="MobiDB-lite"/>
    </source>
</evidence>
<name>A0A3M0KSX7_HIRRU</name>
<feature type="region of interest" description="Disordered" evidence="1">
    <location>
        <begin position="97"/>
        <end position="116"/>
    </location>
</feature>
<dbReference type="EMBL" id="QRBI01000105">
    <property type="protein sequence ID" value="RMC14484.1"/>
    <property type="molecule type" value="Genomic_DNA"/>
</dbReference>
<comment type="caution">
    <text evidence="3">The sequence shown here is derived from an EMBL/GenBank/DDBJ whole genome shotgun (WGS) entry which is preliminary data.</text>
</comment>
<evidence type="ECO:0000313" key="3">
    <source>
        <dbReference type="EMBL" id="RMC14484.1"/>
    </source>
</evidence>
<evidence type="ECO:0008006" key="5">
    <source>
        <dbReference type="Google" id="ProtNLM"/>
    </source>
</evidence>
<sequence length="329" mass="38017">MAVVITFFVVVVTILLKQTQDLRIDVFTIQQMHQRKKFLHQMMQLLQETGWIRPLQEASLLSGLQLYLFWAAAAVMLIEVCWVAWQMKVTSCTCYKQDTSGSEEDDEEKEERLREQHHSVRLFSVPNELSMQGLSDMCRDVKKMMHDVLRVCRMFSKDTFMPEMYPATRKNSIHESWSISENRILYQLLVFLQPPSRHSFRLELYNGTHLPERCSNIRVVLECTCLRNTGNIPCFVHPSKTNGTAQHSPLLQNLCTGSYLDVEEIACWVQNSVQTAWEHLPLWQHWQLTLLPSSHSCRVLLSGPSDMQLCAVLVFAVEQGSPGTFLILQ</sequence>
<accession>A0A3M0KSX7</accession>